<dbReference type="SMART" id="SM00642">
    <property type="entry name" value="Aamy"/>
    <property type="match status" value="1"/>
</dbReference>
<organism evidence="2 3">
    <name type="scientific">Candidatus Nitrosacidococcus tergens</name>
    <dbReference type="NCBI Taxonomy" id="553981"/>
    <lineage>
        <taxon>Bacteria</taxon>
        <taxon>Pseudomonadati</taxon>
        <taxon>Pseudomonadota</taxon>
        <taxon>Gammaproteobacteria</taxon>
        <taxon>Chromatiales</taxon>
        <taxon>Chromatiaceae</taxon>
        <taxon>Candidatus Nitrosacidococcus</taxon>
    </lineage>
</organism>
<dbReference type="RefSeq" id="WP_197743679.1">
    <property type="nucleotide sequence ID" value="NZ_LR778175.1"/>
</dbReference>
<dbReference type="InterPro" id="IPR006047">
    <property type="entry name" value="GH13_cat_dom"/>
</dbReference>
<evidence type="ECO:0000313" key="2">
    <source>
        <dbReference type="EMBL" id="CAB1275961.1"/>
    </source>
</evidence>
<dbReference type="EMBL" id="LR778175">
    <property type="protein sequence ID" value="CAB1275961.1"/>
    <property type="molecule type" value="Genomic_DNA"/>
</dbReference>
<sequence length="978" mass="113738">MPTEVSSINIPRATYRLQFNKFFTFADGEKLIPYLHKLGISHCYASPYLKARSGSLHGYDIVDHSQLNPEIGSLEDFESMVACLHHHDMKQILDIVPNHMGIGGDDNHWWLDVLEHGPASKYAAYFDIDWRPFKEELRGKVLLPRLGKHYGEALEDGDIKLFLSSETGQFTICFYDQYLPVDPSTYPYILEYKSDSLSGGNSIETDPYFLEYQSLITAFKNLPDRNTLLNDPERREERLRDSIIFKRRLGEICQKCPAIKEFIFSIVSIFNGEQTKNFDLLHHLLENQAYRLTYWRVAAYEINYRRFFDVNDLAGINMEIPEVFMATHSFILELIKTGKIDGLRIDHPDGLYDPPQYYQRLTQYIAEAKEQPSQVQVIDNSAKPNFYIVIEKILASYEHLPQSWSICGTTGYDFANICNGIFIYSPTQKELEQIYARFIKYQFDFDRLLYKCKKVIIKTRISSDLTVLVNMLDNIAQSSRYSRDFTLNGLREALIEILAYFPVYRTYINVDRVSEEDKRFIQWAIAQAKKVNPGEDTSIFDFIQGILLLEVPTGVDIYQEIIPFVMRFQQYTGPVMAKAFEDTALYTYNYLTSLNDVGCDPRNYGTTVAAFHRENQERAQKWPYAMIASSTHDSKRSEDVRTRINVLSEIPAKWRKFLNLWRRINILKIRKSKDHRVPSYNDEYLFYQTILGTWPLYEMDEKELASYRDRIEIYMIKAVREAKIYSSWISPDHEYESGLIEFIHSTLSNIEKNRFLDNFLPFQKEVASYGLLNSASQVFLKLTAPGVPDIYQGNELWEFRLVDPDSRAPVNFSLREQMLEDLIDTANKAQSLSTYTYDLLKNREDGRLKLFLIWKVLNFRAKCSQLFENGEYVPLSTQGEKADHLCAFLRKNENQVAIIVASRWFSILGSDDNGLPLGESCWQNTQVEIPEAVECKIFRNILTDQQIEVIPELGKYYINSSQVFTHFPLALLIPSTMD</sequence>
<evidence type="ECO:0000259" key="1">
    <source>
        <dbReference type="SMART" id="SM00642"/>
    </source>
</evidence>
<reference evidence="2 3" key="1">
    <citation type="submission" date="2020-03" db="EMBL/GenBank/DDBJ databases">
        <authorList>
            <person name="Picone N."/>
        </authorList>
    </citation>
    <scope>NUCLEOTIDE SEQUENCE [LARGE SCALE GENOMIC DNA]</scope>
    <source>
        <strain evidence="2">NSCAC1</strain>
    </source>
</reference>
<accession>A0A7G1Q9N8</accession>
<dbReference type="SUPFAM" id="SSF51445">
    <property type="entry name" value="(Trans)glycosidases"/>
    <property type="match status" value="1"/>
</dbReference>
<dbReference type="NCBIfam" id="TIGR02401">
    <property type="entry name" value="trehalose_TreY"/>
    <property type="match status" value="1"/>
</dbReference>
<dbReference type="KEGG" id="ntg:NSCAC_0929"/>
<dbReference type="EC" id="5.4.99.15" evidence="2"/>
<evidence type="ECO:0000313" key="3">
    <source>
        <dbReference type="Proteomes" id="UP000516072"/>
    </source>
</evidence>
<dbReference type="InterPro" id="IPR012767">
    <property type="entry name" value="Trehalose_TreY"/>
</dbReference>
<name>A0A7G1Q9N8_9GAMM</name>
<dbReference type="PANTHER" id="PTHR10357:SF216">
    <property type="entry name" value="MALTOOLIGOSYL TREHALOSE SYNTHASE-RELATED"/>
    <property type="match status" value="1"/>
</dbReference>
<dbReference type="CDD" id="cd11336">
    <property type="entry name" value="AmyAc_MTSase"/>
    <property type="match status" value="1"/>
</dbReference>
<dbReference type="InterPro" id="IPR017853">
    <property type="entry name" value="GH"/>
</dbReference>
<dbReference type="Pfam" id="PF00128">
    <property type="entry name" value="Alpha-amylase"/>
    <property type="match status" value="1"/>
</dbReference>
<feature type="domain" description="Glycosyl hydrolase family 13 catalytic" evidence="1">
    <location>
        <begin position="25"/>
        <end position="535"/>
    </location>
</feature>
<dbReference type="Proteomes" id="UP000516072">
    <property type="component" value="Chromosome"/>
</dbReference>
<dbReference type="AlphaFoldDB" id="A0A7G1Q9N8"/>
<dbReference type="GO" id="GO:0005992">
    <property type="term" value="P:trehalose biosynthetic process"/>
    <property type="evidence" value="ECO:0007669"/>
    <property type="project" value="TreeGrafter"/>
</dbReference>
<proteinExistence type="predicted"/>
<keyword evidence="3" id="KW-1185">Reference proteome</keyword>
<dbReference type="GO" id="GO:0030980">
    <property type="term" value="P:alpha-glucan catabolic process"/>
    <property type="evidence" value="ECO:0007669"/>
    <property type="project" value="TreeGrafter"/>
</dbReference>
<keyword evidence="2" id="KW-0413">Isomerase</keyword>
<dbReference type="GO" id="GO:0047470">
    <property type="term" value="F:(1,4)-alpha-D-glucan 1-alpha-D-glucosylmutase activity"/>
    <property type="evidence" value="ECO:0007669"/>
    <property type="project" value="UniProtKB-EC"/>
</dbReference>
<gene>
    <name evidence="2" type="ORF">NSCAC_0929</name>
</gene>
<dbReference type="PANTHER" id="PTHR10357">
    <property type="entry name" value="ALPHA-AMYLASE FAMILY MEMBER"/>
    <property type="match status" value="1"/>
</dbReference>
<dbReference type="Gene3D" id="3.20.20.80">
    <property type="entry name" value="Glycosidases"/>
    <property type="match status" value="4"/>
</dbReference>
<protein>
    <submittedName>
        <fullName evidence="2">Malto-oligosyltrehalose synthase</fullName>
        <ecNumber evidence="2">5.4.99.15</ecNumber>
    </submittedName>
</protein>